<feature type="transmembrane region" description="Helical" evidence="2">
    <location>
        <begin position="785"/>
        <end position="807"/>
    </location>
</feature>
<comment type="caution">
    <text evidence="5">The sequence shown here is derived from an EMBL/GenBank/DDBJ whole genome shotgun (WGS) entry which is preliminary data.</text>
</comment>
<dbReference type="OrthoDB" id="9809670at2"/>
<evidence type="ECO:0000313" key="5">
    <source>
        <dbReference type="EMBL" id="MRS61286.1"/>
    </source>
</evidence>
<dbReference type="InterPro" id="IPR036890">
    <property type="entry name" value="HATPase_C_sf"/>
</dbReference>
<dbReference type="InterPro" id="IPR011110">
    <property type="entry name" value="Reg_prop"/>
</dbReference>
<organism evidence="5 6">
    <name type="scientific">Larkinella terrae</name>
    <dbReference type="NCBI Taxonomy" id="2025311"/>
    <lineage>
        <taxon>Bacteria</taxon>
        <taxon>Pseudomonadati</taxon>
        <taxon>Bacteroidota</taxon>
        <taxon>Cytophagia</taxon>
        <taxon>Cytophagales</taxon>
        <taxon>Spirosomataceae</taxon>
        <taxon>Larkinella</taxon>
    </lineage>
</organism>
<dbReference type="Gene3D" id="2.60.40.10">
    <property type="entry name" value="Immunoglobulins"/>
    <property type="match status" value="1"/>
</dbReference>
<dbReference type="RefSeq" id="WP_154174682.1">
    <property type="nucleotide sequence ID" value="NZ_WJXZ01000004.1"/>
</dbReference>
<dbReference type="GO" id="GO:0000155">
    <property type="term" value="F:phosphorelay sensor kinase activity"/>
    <property type="evidence" value="ECO:0007669"/>
    <property type="project" value="InterPro"/>
</dbReference>
<evidence type="ECO:0000256" key="1">
    <source>
        <dbReference type="ARBA" id="ARBA00022553"/>
    </source>
</evidence>
<evidence type="ECO:0000256" key="2">
    <source>
        <dbReference type="SAM" id="Phobius"/>
    </source>
</evidence>
<dbReference type="Gene3D" id="3.30.565.10">
    <property type="entry name" value="Histidine kinase-like ATPase, C-terminal domain"/>
    <property type="match status" value="1"/>
</dbReference>
<dbReference type="SUPFAM" id="SSF63829">
    <property type="entry name" value="Calcium-dependent phosphotriesterase"/>
    <property type="match status" value="3"/>
</dbReference>
<dbReference type="SUPFAM" id="SSF55874">
    <property type="entry name" value="ATPase domain of HSP90 chaperone/DNA topoisomerase II/histidine kinase"/>
    <property type="match status" value="1"/>
</dbReference>
<keyword evidence="6" id="KW-1185">Reference proteome</keyword>
<evidence type="ECO:0008006" key="7">
    <source>
        <dbReference type="Google" id="ProtNLM"/>
    </source>
</evidence>
<sequence length="1042" mass="117404">MKTRTTFRLLVCVCQFVVAGLGLSRGWGQLPSHQGSGRFSHLSAEHGLSQNSVLCIWQDRDGFLWLGTRDGLNKYDGYSFTVYKPDPADPAHTFGHNVITAICEDRAGRMWVTTLGGGLHRFDRQSGKAQAFRIDPARISLRNVMYSVIEDREGMLWIASREGLNRFDPKTNTFQTFNPPSPTGPDIYAVQEDREGKLWVGTREGLFQFDRRTMAYTRTELPLEATDTTTSISTLVADPAGTLWIQSESGKLYQMKPGTAPLSYNTFKTVRHDNRSLSLSGALFTDRSGNVWIAPPGQGGLFRLELATGQWVRFHANQWQSGSLSSNMIYSIFQDREANIWVGTDNGLDKLSPVPEKFQTFQVVSNNGATRLPENSIRALYQDHAGIIWLSNESDGLYSYELRTGVYRYFPADAAQSGQLASKDVNAIWEDHSGQLWIGAGSYLHSYDRKTGRFTRFFSEVGVRSIREAADGTLWIGGRGLARFDPRTRQFVYFRHDPKNPASLSDEGLIVALPTRDGTVWAASSRKGLSRLEVGTGRFRHYQPDLQHPQHHLNDKDIRCLYEDIRGRLWIGTNQGGLNRYDSKTDTFTAFTTHNGLPSNHVVGILEDNEGNLWLATNHGVCRFNPNSYACRNYDKSDGLQANEFFEAYARGPEGDLLFGGANGFSLFSPHTIRTNSRIPPVHITNVQIGKKNTALPEKPLTLLYKDNDLSFDFVALNFIQSEKNQYAYQLIGVDKDWVYCGTRRFVSYTNLPPGEYQFRVKASNNDGVWNEKGTSLKITIQPPFWRTGWFITLSAIALLGLIYVGFRYRIRQIERKERQKTAINKKLAEMEMQALRAQMNPHFIFNSLNSINRFIMKNESEAASDYLSKFSKLIRLILQHATAPTVSLESELEALSLYVKLESVRFDGQFTFTIQVDEQIEPAYTIIPPMIIQPYVENAIWHGLMQKDLGGHLTIDVRKQDKLLICTIEDNGVGRQKAAELKSKSATHAKSMGMQITADRLKLSQTLYGQQPTVVIHDLVDALGEPAGTRVVLKIPLAHSS</sequence>
<dbReference type="InterPro" id="IPR011123">
    <property type="entry name" value="Y_Y_Y"/>
</dbReference>
<keyword evidence="2" id="KW-0472">Membrane</keyword>
<dbReference type="FunFam" id="2.60.40.10:FF:000791">
    <property type="entry name" value="Two-component system sensor histidine kinase/response regulator"/>
    <property type="match status" value="1"/>
</dbReference>
<reference evidence="5 6" key="1">
    <citation type="journal article" date="2018" name="Antonie Van Leeuwenhoek">
        <title>Larkinella terrae sp. nov., isolated from soil on Jeju Island, South Korea.</title>
        <authorList>
            <person name="Ten L.N."/>
            <person name="Jeon J."/>
            <person name="Park S.J."/>
            <person name="Park S."/>
            <person name="Lee S.Y."/>
            <person name="Kim M.K."/>
            <person name="Jung H.Y."/>
        </authorList>
    </citation>
    <scope>NUCLEOTIDE SEQUENCE [LARGE SCALE GENOMIC DNA]</scope>
    <source>
        <strain evidence="5 6">KCTC 52001</strain>
    </source>
</reference>
<dbReference type="PANTHER" id="PTHR43547:SF2">
    <property type="entry name" value="HYBRID SIGNAL TRANSDUCTION HISTIDINE KINASE C"/>
    <property type="match status" value="1"/>
</dbReference>
<proteinExistence type="predicted"/>
<feature type="domain" description="Two component regulator three Y" evidence="4">
    <location>
        <begin position="719"/>
        <end position="782"/>
    </location>
</feature>
<dbReference type="InterPro" id="IPR013783">
    <property type="entry name" value="Ig-like_fold"/>
</dbReference>
<keyword evidence="2" id="KW-0812">Transmembrane</keyword>
<dbReference type="Pfam" id="PF06580">
    <property type="entry name" value="His_kinase"/>
    <property type="match status" value="1"/>
</dbReference>
<evidence type="ECO:0000259" key="3">
    <source>
        <dbReference type="Pfam" id="PF06580"/>
    </source>
</evidence>
<dbReference type="Pfam" id="PF07495">
    <property type="entry name" value="Y_Y_Y"/>
    <property type="match status" value="1"/>
</dbReference>
<evidence type="ECO:0000259" key="4">
    <source>
        <dbReference type="Pfam" id="PF07495"/>
    </source>
</evidence>
<name>A0A7K0EIJ7_9BACT</name>
<keyword evidence="1" id="KW-0597">Phosphoprotein</keyword>
<accession>A0A7K0EIJ7</accession>
<dbReference type="Gene3D" id="2.130.10.10">
    <property type="entry name" value="YVTN repeat-like/Quinoprotein amine dehydrogenase"/>
    <property type="match status" value="4"/>
</dbReference>
<feature type="domain" description="Signal transduction histidine kinase internal region" evidence="3">
    <location>
        <begin position="831"/>
        <end position="910"/>
    </location>
</feature>
<protein>
    <recommendedName>
        <fullName evidence="7">Histidine kinase</fullName>
    </recommendedName>
</protein>
<dbReference type="GO" id="GO:0016020">
    <property type="term" value="C:membrane"/>
    <property type="evidence" value="ECO:0007669"/>
    <property type="project" value="InterPro"/>
</dbReference>
<keyword evidence="2" id="KW-1133">Transmembrane helix</keyword>
<dbReference type="Pfam" id="PF07494">
    <property type="entry name" value="Reg_prop"/>
    <property type="match status" value="7"/>
</dbReference>
<dbReference type="EMBL" id="WJXZ01000004">
    <property type="protein sequence ID" value="MRS61286.1"/>
    <property type="molecule type" value="Genomic_DNA"/>
</dbReference>
<dbReference type="AlphaFoldDB" id="A0A7K0EIJ7"/>
<dbReference type="InterPro" id="IPR010559">
    <property type="entry name" value="Sig_transdc_His_kin_internal"/>
</dbReference>
<gene>
    <name evidence="5" type="ORF">GJJ30_08285</name>
</gene>
<dbReference type="PANTHER" id="PTHR43547">
    <property type="entry name" value="TWO-COMPONENT HISTIDINE KINASE"/>
    <property type="match status" value="1"/>
</dbReference>
<dbReference type="InterPro" id="IPR015943">
    <property type="entry name" value="WD40/YVTN_repeat-like_dom_sf"/>
</dbReference>
<evidence type="ECO:0000313" key="6">
    <source>
        <dbReference type="Proteomes" id="UP000441754"/>
    </source>
</evidence>
<dbReference type="Proteomes" id="UP000441754">
    <property type="component" value="Unassembled WGS sequence"/>
</dbReference>